<reference evidence="1 2" key="1">
    <citation type="submission" date="2018-06" db="EMBL/GenBank/DDBJ databases">
        <authorList>
            <consortium name="Pathogen Informatics"/>
            <person name="Doyle S."/>
        </authorList>
    </citation>
    <scope>NUCLEOTIDE SEQUENCE [LARGE SCALE GENOMIC DNA]</scope>
    <source>
        <strain evidence="1 2">NCTC11819</strain>
    </source>
</reference>
<accession>A0A8G2M5C3</accession>
<dbReference type="Proteomes" id="UP000255284">
    <property type="component" value="Unassembled WGS sequence"/>
</dbReference>
<organism evidence="1 2">
    <name type="scientific">Mobiluncus mulieris</name>
    <dbReference type="NCBI Taxonomy" id="2052"/>
    <lineage>
        <taxon>Bacteria</taxon>
        <taxon>Bacillati</taxon>
        <taxon>Actinomycetota</taxon>
        <taxon>Actinomycetes</taxon>
        <taxon>Actinomycetales</taxon>
        <taxon>Actinomycetaceae</taxon>
        <taxon>Mobiluncus</taxon>
    </lineage>
</organism>
<dbReference type="EMBL" id="UGGQ01000006">
    <property type="protein sequence ID" value="STO16296.1"/>
    <property type="molecule type" value="Genomic_DNA"/>
</dbReference>
<evidence type="ECO:0000313" key="1">
    <source>
        <dbReference type="EMBL" id="STO16296.1"/>
    </source>
</evidence>
<dbReference type="AlphaFoldDB" id="A0A8G2M5C3"/>
<evidence type="ECO:0000313" key="2">
    <source>
        <dbReference type="Proteomes" id="UP000255284"/>
    </source>
</evidence>
<name>A0A8G2M5C3_9ACTO</name>
<comment type="caution">
    <text evidence="1">The sequence shown here is derived from an EMBL/GenBank/DDBJ whole genome shotgun (WGS) entry which is preliminary data.</text>
</comment>
<sequence length="147" mass="15913">MFAYCSPQPALHQVTSSGQSYRLLGHHQTNPGGIARILPVLKTNEMPLSAALPASHHQTIFSGFHQTVYFGQQNLDRELLPAATTTRGNHGAPGAGSHAVAETMLLSTATVMWLVGTLSHFHSCIKYNPENFPEPQVGHKTDPNCSE</sequence>
<proteinExistence type="predicted"/>
<protein>
    <submittedName>
        <fullName evidence="1">Uncharacterized protein</fullName>
    </submittedName>
</protein>
<gene>
    <name evidence="1" type="ORF">NCTC11819_00862</name>
</gene>